<dbReference type="Proteomes" id="UP001241758">
    <property type="component" value="Unassembled WGS sequence"/>
</dbReference>
<dbReference type="EMBL" id="JASCTH010000012">
    <property type="protein sequence ID" value="MDI6100885.1"/>
    <property type="molecule type" value="Genomic_DNA"/>
</dbReference>
<keyword evidence="1" id="KW-0812">Transmembrane</keyword>
<keyword evidence="3" id="KW-1185">Reference proteome</keyword>
<sequence>MTHTDARTDHSTAELVSQLSEQVTTLVRDELALARLELTEKGKKAGKGAGLLGGAGVIALYGLGALFFTAGAALSLVMPVWVAALIVTVVLMAGAGIAAIAGKREVQEAVPPIPDAAIASGRRDMDEFMAATRRGTH</sequence>
<feature type="transmembrane region" description="Helical" evidence="1">
    <location>
        <begin position="51"/>
        <end position="74"/>
    </location>
</feature>
<feature type="transmembrane region" description="Helical" evidence="1">
    <location>
        <begin position="80"/>
        <end position="101"/>
    </location>
</feature>
<keyword evidence="1" id="KW-1133">Transmembrane helix</keyword>
<gene>
    <name evidence="2" type="ORF">QLQ12_19925</name>
</gene>
<dbReference type="InterPro" id="IPR009937">
    <property type="entry name" value="Phage_holin_3_6"/>
</dbReference>
<name>A0ABT6WMF6_9ACTN</name>
<evidence type="ECO:0000313" key="2">
    <source>
        <dbReference type="EMBL" id="MDI6100885.1"/>
    </source>
</evidence>
<proteinExistence type="predicted"/>
<reference evidence="2 3" key="1">
    <citation type="submission" date="2023-05" db="EMBL/GenBank/DDBJ databases">
        <title>Actinoplanes sp. NEAU-A12 genome sequencing.</title>
        <authorList>
            <person name="Wang Z.-S."/>
        </authorList>
    </citation>
    <scope>NUCLEOTIDE SEQUENCE [LARGE SCALE GENOMIC DNA]</scope>
    <source>
        <strain evidence="2 3">NEAU-A12</strain>
    </source>
</reference>
<evidence type="ECO:0000256" key="1">
    <source>
        <dbReference type="SAM" id="Phobius"/>
    </source>
</evidence>
<protein>
    <submittedName>
        <fullName evidence="2">Phage holin family protein</fullName>
    </submittedName>
</protein>
<accession>A0ABT6WMF6</accession>
<dbReference type="RefSeq" id="WP_282761713.1">
    <property type="nucleotide sequence ID" value="NZ_JASCTH010000012.1"/>
</dbReference>
<keyword evidence="1" id="KW-0472">Membrane</keyword>
<dbReference type="Pfam" id="PF07332">
    <property type="entry name" value="Phage_holin_3_6"/>
    <property type="match status" value="1"/>
</dbReference>
<evidence type="ECO:0000313" key="3">
    <source>
        <dbReference type="Proteomes" id="UP001241758"/>
    </source>
</evidence>
<comment type="caution">
    <text evidence="2">The sequence shown here is derived from an EMBL/GenBank/DDBJ whole genome shotgun (WGS) entry which is preliminary data.</text>
</comment>
<organism evidence="2 3">
    <name type="scientific">Actinoplanes sandaracinus</name>
    <dbReference type="NCBI Taxonomy" id="3045177"/>
    <lineage>
        <taxon>Bacteria</taxon>
        <taxon>Bacillati</taxon>
        <taxon>Actinomycetota</taxon>
        <taxon>Actinomycetes</taxon>
        <taxon>Micromonosporales</taxon>
        <taxon>Micromonosporaceae</taxon>
        <taxon>Actinoplanes</taxon>
    </lineage>
</organism>